<dbReference type="CDD" id="cd16329">
    <property type="entry name" value="LolA_like"/>
    <property type="match status" value="1"/>
</dbReference>
<dbReference type="Proteomes" id="UP000007388">
    <property type="component" value="Chromosome"/>
</dbReference>
<accession>H9ZRN7</accession>
<dbReference type="HOGENOM" id="CLU_074356_2_0_0"/>
<evidence type="ECO:0000259" key="2">
    <source>
        <dbReference type="Pfam" id="PF17131"/>
    </source>
</evidence>
<feature type="chain" id="PRO_5003624521" evidence="1">
    <location>
        <begin position="21"/>
        <end position="234"/>
    </location>
</feature>
<gene>
    <name evidence="3" type="ORF">TtJL18_1102</name>
</gene>
<dbReference type="Gene3D" id="2.50.20.10">
    <property type="entry name" value="Lipoprotein localisation LolA/LolB/LppX"/>
    <property type="match status" value="1"/>
</dbReference>
<dbReference type="InterPro" id="IPR033399">
    <property type="entry name" value="TP_0789-like"/>
</dbReference>
<dbReference type="STRING" id="798128.TtJL18_1102"/>
<sequence>MTVKRTLAFLILALMALVLAQSPLDKLKAALDRLRGPAHQGVYVLTVERPGSTKTYRIKVYTDGNRAHLRVLEPRSEAGQAFLSLGQDLYLYDPRLDRTLRLPPTGRTERFLGSDLTYQDLMGRDLEELFQVAEAQGVLVLTPKPGAATPYGRVEVYLKGDLIERILYYDQRGQAVRELWLEGYQRLDGAYLPRVMELRDLLKEGYRTRVEIQEVRVGPIPERCFNPLALERGC</sequence>
<organism evidence="3 4">
    <name type="scientific">Thermus thermophilus JL-18</name>
    <dbReference type="NCBI Taxonomy" id="798128"/>
    <lineage>
        <taxon>Bacteria</taxon>
        <taxon>Thermotogati</taxon>
        <taxon>Deinococcota</taxon>
        <taxon>Deinococci</taxon>
        <taxon>Thermales</taxon>
        <taxon>Thermaceae</taxon>
        <taxon>Thermus</taxon>
    </lineage>
</organism>
<reference evidence="3 4" key="1">
    <citation type="journal article" date="2013" name="Genome Announc.">
        <title>Whole Genome Sequencing of Thermus oshimai JL-2 and Thermus thermophilus JL-18, Incomplete Denitrifiers from the United States Great Basin.</title>
        <authorList>
            <person name="Murugapiran S.K."/>
            <person name="Huntemann M."/>
            <person name="Wei C.L."/>
            <person name="Han J."/>
            <person name="Detter J.C."/>
            <person name="Han C.S."/>
            <person name="Erkkila T.H."/>
            <person name="Teshima H."/>
            <person name="Chen A."/>
            <person name="Kyrpides N."/>
            <person name="Mavrommatis K."/>
            <person name="Markowitz V."/>
            <person name="Szeto E."/>
            <person name="Ivanova N."/>
            <person name="Pagani I."/>
            <person name="Lam J."/>
            <person name="McDonald A.I."/>
            <person name="Dodsworth J.A."/>
            <person name="Pati A."/>
            <person name="Goodwin L."/>
            <person name="Peters L."/>
            <person name="Pitluck S."/>
            <person name="Woyke T."/>
            <person name="Hedlund B.P."/>
        </authorList>
    </citation>
    <scope>NUCLEOTIDE SEQUENCE [LARGE SCALE GENOMIC DNA]</scope>
    <source>
        <strain evidence="3 4">JL-18</strain>
    </source>
</reference>
<dbReference type="RefSeq" id="WP_014629647.1">
    <property type="nucleotide sequence ID" value="NC_017587.1"/>
</dbReference>
<evidence type="ECO:0000256" key="1">
    <source>
        <dbReference type="SAM" id="SignalP"/>
    </source>
</evidence>
<proteinExistence type="predicted"/>
<feature type="signal peptide" evidence="1">
    <location>
        <begin position="1"/>
        <end position="20"/>
    </location>
</feature>
<dbReference type="AlphaFoldDB" id="H9ZRN7"/>
<evidence type="ECO:0000313" key="3">
    <source>
        <dbReference type="EMBL" id="AFH38997.1"/>
    </source>
</evidence>
<dbReference type="Pfam" id="PF17131">
    <property type="entry name" value="LolA_like"/>
    <property type="match status" value="1"/>
</dbReference>
<name>H9ZRN7_THETH</name>
<protein>
    <submittedName>
        <fullName evidence="3">Outer membrane lipoprotein-sorting protein</fullName>
    </submittedName>
</protein>
<dbReference type="KEGG" id="ttl:TtJL18_1102"/>
<keyword evidence="1" id="KW-0732">Signal</keyword>
<evidence type="ECO:0000313" key="4">
    <source>
        <dbReference type="Proteomes" id="UP000007388"/>
    </source>
</evidence>
<feature type="domain" description="Uncharacterized protein TP-0789" evidence="2">
    <location>
        <begin position="66"/>
        <end position="232"/>
    </location>
</feature>
<dbReference type="EMBL" id="CP003252">
    <property type="protein sequence ID" value="AFH38997.1"/>
    <property type="molecule type" value="Genomic_DNA"/>
</dbReference>
<keyword evidence="3" id="KW-0449">Lipoprotein</keyword>
<dbReference type="PATRIC" id="fig|798128.4.peg.1077"/>